<accession>A0ABM1KVS5</accession>
<dbReference type="PIRSF" id="PIRSF000384">
    <property type="entry name" value="PNMTase"/>
    <property type="match status" value="1"/>
</dbReference>
<dbReference type="Proteomes" id="UP000694871">
    <property type="component" value="Unplaced"/>
</dbReference>
<dbReference type="InterPro" id="IPR053384">
    <property type="entry name" value="SAM-dep_methyltransferase"/>
</dbReference>
<dbReference type="SUPFAM" id="SSF53335">
    <property type="entry name" value="S-adenosyl-L-methionine-dependent methyltransferases"/>
    <property type="match status" value="1"/>
</dbReference>
<evidence type="ECO:0000256" key="3">
    <source>
        <dbReference type="ARBA" id="ARBA00022679"/>
    </source>
</evidence>
<dbReference type="Gene3D" id="3.40.50.150">
    <property type="entry name" value="Vaccinia Virus protein VP39"/>
    <property type="match status" value="1"/>
</dbReference>
<evidence type="ECO:0000313" key="6">
    <source>
        <dbReference type="RefSeq" id="XP_015277812.1"/>
    </source>
</evidence>
<keyword evidence="5" id="KW-1185">Reference proteome</keyword>
<dbReference type="RefSeq" id="XP_015277812.1">
    <property type="nucleotide sequence ID" value="XM_015422326.1"/>
</dbReference>
<dbReference type="Pfam" id="PF01234">
    <property type="entry name" value="NNMT_PNMT_TEMT"/>
    <property type="match status" value="1"/>
</dbReference>
<dbReference type="InterPro" id="IPR000940">
    <property type="entry name" value="NNMT_TEMT_trans"/>
</dbReference>
<dbReference type="InterPro" id="IPR029063">
    <property type="entry name" value="SAM-dependent_MTases_sf"/>
</dbReference>
<evidence type="ECO:0000313" key="5">
    <source>
        <dbReference type="Proteomes" id="UP000694871"/>
    </source>
</evidence>
<organism evidence="5 6">
    <name type="scientific">Gekko japonicus</name>
    <name type="common">Schlegel's Japanese gecko</name>
    <dbReference type="NCBI Taxonomy" id="146911"/>
    <lineage>
        <taxon>Eukaryota</taxon>
        <taxon>Metazoa</taxon>
        <taxon>Chordata</taxon>
        <taxon>Craniata</taxon>
        <taxon>Vertebrata</taxon>
        <taxon>Euteleostomi</taxon>
        <taxon>Lepidosauria</taxon>
        <taxon>Squamata</taxon>
        <taxon>Bifurcata</taxon>
        <taxon>Gekkota</taxon>
        <taxon>Gekkonidae</taxon>
        <taxon>Gekkoninae</taxon>
        <taxon>Gekko</taxon>
    </lineage>
</organism>
<gene>
    <name evidence="6" type="primary">LOC107119745</name>
</gene>
<dbReference type="PROSITE" id="PS51681">
    <property type="entry name" value="SAM_MT_NNMT_PNMT_TEMT"/>
    <property type="match status" value="1"/>
</dbReference>
<dbReference type="PANTHER" id="PTHR10867">
    <property type="entry name" value="NNMT/PNMT/TEMT FAMILY MEMBER"/>
    <property type="match status" value="1"/>
</dbReference>
<evidence type="ECO:0000256" key="2">
    <source>
        <dbReference type="ARBA" id="ARBA00022603"/>
    </source>
</evidence>
<sequence length="261" mass="29352">MEKTLISKEDYLQHFGPQDYAKTYYSLSPDSGSENTILTFSLKNLHKAFILDGIKGDTLIDIGSGPTIYQFLSACESFREIIATDFTDQNREEMQRWLRKEPGAFDWSTIAKFVCELEGDREKWVEKEEKVRRTIKQVLKCDVTQASPLAPLVVPPADCVLSLLCLESASKDLPTYSSAVKNAGSLVKSGGHLILVTCLESTFYMAGQNRFFCLYLEQENVDNAVKAAGFDIVWAKLERVVYSVDVSNNRGMYALVAQKQQ</sequence>
<proteinExistence type="inferred from homology"/>
<name>A0ABM1KVS5_GEKJA</name>
<comment type="similarity">
    <text evidence="1">Belongs to the class I-like SAM-binding methyltransferase superfamily. NNMT/PNMT/TEMT family.</text>
</comment>
<dbReference type="NCBIfam" id="NF041360">
    <property type="entry name" value="GntF_guanitoxin"/>
    <property type="match status" value="1"/>
</dbReference>
<evidence type="ECO:0000256" key="4">
    <source>
        <dbReference type="ARBA" id="ARBA00022691"/>
    </source>
</evidence>
<protein>
    <submittedName>
        <fullName evidence="6">Nicotinamide N-methyltransferase-like</fullName>
    </submittedName>
</protein>
<evidence type="ECO:0000256" key="1">
    <source>
        <dbReference type="ARBA" id="ARBA00007996"/>
    </source>
</evidence>
<keyword evidence="4" id="KW-0949">S-adenosyl-L-methionine</keyword>
<reference evidence="6" key="1">
    <citation type="submission" date="2025-08" db="UniProtKB">
        <authorList>
            <consortium name="RefSeq"/>
        </authorList>
    </citation>
    <scope>IDENTIFICATION</scope>
</reference>
<dbReference type="GeneID" id="107119745"/>
<keyword evidence="2" id="KW-0489">Methyltransferase</keyword>
<keyword evidence="3" id="KW-0808">Transferase</keyword>
<dbReference type="PANTHER" id="PTHR10867:SF32">
    <property type="entry name" value="NICOTINAMIDE N-METHYLTRANSFERASE"/>
    <property type="match status" value="1"/>
</dbReference>